<dbReference type="Gene3D" id="3.30.70.3250">
    <property type="entry name" value="Ribonuclease P, Pop5 subunit"/>
    <property type="match status" value="1"/>
</dbReference>
<evidence type="ECO:0000256" key="4">
    <source>
        <dbReference type="ARBA" id="ARBA00022703"/>
    </source>
</evidence>
<evidence type="ECO:0000313" key="9">
    <source>
        <dbReference type="EMBL" id="PAV85924.1"/>
    </source>
</evidence>
<reference evidence="9 10" key="1">
    <citation type="journal article" date="2017" name="Curr. Biol.">
        <title>Genome architecture and evolution of a unichromosomal asexual nematode.</title>
        <authorList>
            <person name="Fradin H."/>
            <person name="Zegar C."/>
            <person name="Gutwein M."/>
            <person name="Lucas J."/>
            <person name="Kovtun M."/>
            <person name="Corcoran D."/>
            <person name="Baugh L.R."/>
            <person name="Kiontke K."/>
            <person name="Gunsalus K."/>
            <person name="Fitch D.H."/>
            <person name="Piano F."/>
        </authorList>
    </citation>
    <scope>NUCLEOTIDE SEQUENCE [LARGE SCALE GENOMIC DNA]</scope>
    <source>
        <strain evidence="9">PF1309</strain>
    </source>
</reference>
<evidence type="ECO:0000259" key="8">
    <source>
        <dbReference type="PROSITE" id="PS50063"/>
    </source>
</evidence>
<proteinExistence type="inferred from homology"/>
<comment type="similarity">
    <text evidence="1">Belongs to the Bcl-2 family.</text>
</comment>
<feature type="domain" description="Apoptosis regulator Bcl-2 family BH4" evidence="8">
    <location>
        <begin position="59"/>
        <end position="78"/>
    </location>
</feature>
<dbReference type="InterPro" id="IPR038085">
    <property type="entry name" value="Rnp2-like_sf"/>
</dbReference>
<evidence type="ECO:0000256" key="6">
    <source>
        <dbReference type="SAM" id="MobiDB-lite"/>
    </source>
</evidence>
<sequence>MRDLRKEDELNRMMNGVGPQQQQNEQRPAQGFDAVSGHVDEQQSDKNRQFDFYESRLDVEGFVADYFAYRANKSGIEWYEQPELPFGVQPEHYMMRYLAELFEKRHMKDLEEFIDELMADPILTFNRFTEIVNIFGRNNNYQPSSMNYGRLVGLISFGGLAATRMLEENMQRQVGQIFIYVSRFIRGRINQTWENDAYCWADFMDLGRRIEKREAAIDAEEFATRRASRRWSMIGIGAAVVVVGAAFIGGKILASKNCAEPSAGMVKVKVRYMLVELLTNDEKPLQMDKAFIAKFYTALMKEITEVHGDYGNGAVRNSILIKVADTDICLIRIESTAEIFLKSVIPFITSIGNVPVVLKTLFVGRSIRSCEKRLISIRRNELQQLYRNAQDGVTKNAVLDALNSVSGSISLG</sequence>
<feature type="compositionally biased region" description="Low complexity" evidence="6">
    <location>
        <begin position="20"/>
        <end position="30"/>
    </location>
</feature>
<evidence type="ECO:0000256" key="2">
    <source>
        <dbReference type="ARBA" id="ARBA00010800"/>
    </source>
</evidence>
<keyword evidence="7" id="KW-1133">Transmembrane helix</keyword>
<dbReference type="GO" id="GO:0042981">
    <property type="term" value="P:regulation of apoptotic process"/>
    <property type="evidence" value="ECO:0007669"/>
    <property type="project" value="InterPro"/>
</dbReference>
<dbReference type="InterPro" id="IPR002759">
    <property type="entry name" value="Pop5/Rpp14/Rnp2-like"/>
</dbReference>
<dbReference type="STRING" id="2018661.A0A2A2LIA8"/>
<dbReference type="Proteomes" id="UP000218231">
    <property type="component" value="Unassembled WGS sequence"/>
</dbReference>
<dbReference type="PROSITE" id="PS50062">
    <property type="entry name" value="BCL2_FAMILY"/>
    <property type="match status" value="1"/>
</dbReference>
<dbReference type="Pfam" id="PF01900">
    <property type="entry name" value="RNase_P_Rpp14"/>
    <property type="match status" value="1"/>
</dbReference>
<dbReference type="SMART" id="SM00337">
    <property type="entry name" value="BCL"/>
    <property type="match status" value="1"/>
</dbReference>
<dbReference type="SUPFAM" id="SSF56854">
    <property type="entry name" value="Bcl-2 inhibitors of programmed cell death"/>
    <property type="match status" value="1"/>
</dbReference>
<gene>
    <name evidence="9" type="ORF">WR25_00943</name>
</gene>
<feature type="compositionally biased region" description="Basic and acidic residues" evidence="6">
    <location>
        <begin position="1"/>
        <end position="11"/>
    </location>
</feature>
<feature type="transmembrane region" description="Helical" evidence="7">
    <location>
        <begin position="231"/>
        <end position="253"/>
    </location>
</feature>
<comment type="caution">
    <text evidence="9">The sequence shown here is derived from an EMBL/GenBank/DDBJ whole genome shotgun (WGS) entry which is preliminary data.</text>
</comment>
<organism evidence="9 10">
    <name type="scientific">Diploscapter pachys</name>
    <dbReference type="NCBI Taxonomy" id="2018661"/>
    <lineage>
        <taxon>Eukaryota</taxon>
        <taxon>Metazoa</taxon>
        <taxon>Ecdysozoa</taxon>
        <taxon>Nematoda</taxon>
        <taxon>Chromadorea</taxon>
        <taxon>Rhabditida</taxon>
        <taxon>Rhabditina</taxon>
        <taxon>Rhabditomorpha</taxon>
        <taxon>Rhabditoidea</taxon>
        <taxon>Rhabditidae</taxon>
        <taxon>Diploscapter</taxon>
    </lineage>
</organism>
<dbReference type="InterPro" id="IPR036834">
    <property type="entry name" value="Bcl-2-like_sf"/>
</dbReference>
<evidence type="ECO:0000256" key="5">
    <source>
        <dbReference type="PROSITE-ProRule" id="PRU00025"/>
    </source>
</evidence>
<dbReference type="Pfam" id="PF00452">
    <property type="entry name" value="Bcl-2"/>
    <property type="match status" value="1"/>
</dbReference>
<dbReference type="InterPro" id="IPR003093">
    <property type="entry name" value="Bcl2_BH4"/>
</dbReference>
<dbReference type="GO" id="GO:0030677">
    <property type="term" value="C:ribonuclease P complex"/>
    <property type="evidence" value="ECO:0007669"/>
    <property type="project" value="InterPro"/>
</dbReference>
<keyword evidence="7" id="KW-0472">Membrane</keyword>
<feature type="short sequence motif" description="BH4" evidence="5">
    <location>
        <begin position="59"/>
        <end position="78"/>
    </location>
</feature>
<dbReference type="InterPro" id="IPR002475">
    <property type="entry name" value="Bcl2-like"/>
</dbReference>
<dbReference type="GO" id="GO:0001682">
    <property type="term" value="P:tRNA 5'-leader removal"/>
    <property type="evidence" value="ECO:0007669"/>
    <property type="project" value="InterPro"/>
</dbReference>
<dbReference type="InterPro" id="IPR046371">
    <property type="entry name" value="Bcl-2_BH1-3"/>
</dbReference>
<dbReference type="OrthoDB" id="6021377at2759"/>
<comment type="similarity">
    <text evidence="2">Belongs to the eukaryotic/archaeal RNase P protein component 2 family.</text>
</comment>
<evidence type="ECO:0000313" key="10">
    <source>
        <dbReference type="Proteomes" id="UP000218231"/>
    </source>
</evidence>
<keyword evidence="3" id="KW-0819">tRNA processing</keyword>
<keyword evidence="7" id="KW-0812">Transmembrane</keyword>
<dbReference type="SUPFAM" id="SSF160350">
    <property type="entry name" value="Rnp2-like"/>
    <property type="match status" value="1"/>
</dbReference>
<name>A0A2A2LIA8_9BILA</name>
<evidence type="ECO:0000256" key="7">
    <source>
        <dbReference type="SAM" id="Phobius"/>
    </source>
</evidence>
<protein>
    <recommendedName>
        <fullName evidence="8">Apoptosis regulator Bcl-2 family BH4 domain-containing protein</fullName>
    </recommendedName>
</protein>
<keyword evidence="10" id="KW-1185">Reference proteome</keyword>
<dbReference type="Gene3D" id="1.10.437.10">
    <property type="entry name" value="Blc2-like"/>
    <property type="match status" value="1"/>
</dbReference>
<dbReference type="PROSITE" id="PS50063">
    <property type="entry name" value="BH4_2"/>
    <property type="match status" value="1"/>
</dbReference>
<dbReference type="PANTHER" id="PTHR48414:SF1">
    <property type="entry name" value="POP5 HOMOLOG, RIBONUCLEASE P_MRP SUBUNIT"/>
    <property type="match status" value="1"/>
</dbReference>
<accession>A0A2A2LIA8</accession>
<keyword evidence="4 5" id="KW-0053">Apoptosis</keyword>
<dbReference type="AlphaFoldDB" id="A0A2A2LIA8"/>
<dbReference type="EMBL" id="LIAE01006715">
    <property type="protein sequence ID" value="PAV85924.1"/>
    <property type="molecule type" value="Genomic_DNA"/>
</dbReference>
<evidence type="ECO:0000256" key="1">
    <source>
        <dbReference type="ARBA" id="ARBA00009458"/>
    </source>
</evidence>
<dbReference type="PANTHER" id="PTHR48414">
    <property type="entry name" value="POP5 HOMOLOG, RIBONUCLEASE P_MRP SUBUNIT"/>
    <property type="match status" value="1"/>
</dbReference>
<dbReference type="GO" id="GO:0006915">
    <property type="term" value="P:apoptotic process"/>
    <property type="evidence" value="ECO:0007669"/>
    <property type="project" value="UniProtKB-UniRule"/>
</dbReference>
<evidence type="ECO:0000256" key="3">
    <source>
        <dbReference type="ARBA" id="ARBA00022694"/>
    </source>
</evidence>
<feature type="region of interest" description="Disordered" evidence="6">
    <location>
        <begin position="1"/>
        <end position="44"/>
    </location>
</feature>